<organism evidence="1 2">
    <name type="scientific">Pseudomonas panipatensis</name>
    <dbReference type="NCBI Taxonomy" id="428992"/>
    <lineage>
        <taxon>Bacteria</taxon>
        <taxon>Pseudomonadati</taxon>
        <taxon>Pseudomonadota</taxon>
        <taxon>Gammaproteobacteria</taxon>
        <taxon>Pseudomonadales</taxon>
        <taxon>Pseudomonadaceae</taxon>
        <taxon>Pseudomonas</taxon>
    </lineage>
</organism>
<dbReference type="OrthoDB" id="7006010at2"/>
<gene>
    <name evidence="1" type="ORF">SAMN05216272_103358</name>
</gene>
<dbReference type="STRING" id="428992.SAMN05216272_103358"/>
<dbReference type="AlphaFoldDB" id="A0A1G8FPC2"/>
<keyword evidence="1" id="KW-0812">Transmembrane</keyword>
<keyword evidence="2" id="KW-1185">Reference proteome</keyword>
<dbReference type="Proteomes" id="UP000199636">
    <property type="component" value="Unassembled WGS sequence"/>
</dbReference>
<dbReference type="EMBL" id="FNDS01000003">
    <property type="protein sequence ID" value="SDH83776.1"/>
    <property type="molecule type" value="Genomic_DNA"/>
</dbReference>
<sequence>MSEYDSKSQVSDELLVAFIDGELSDQQACLIEARIAADAELARRFEGLSASSLDFRGAFDELLAQAPLDRLNAGLQELPGEPEQRAFGRRGFLAAAAACVALGMATDRLLLGHLGATREDAGNWRQRVADYMALYTPQTLDNLPLDELAQRAQLQALGERLELALQPASVALPGAQLKRAQLLEYDGVPIGQITYLDARYGPLAFCITRGNGSGAALAQEQRQALNLVYWSDARHAYLLIGRNPPAALWALADDLRRRLAA</sequence>
<dbReference type="RefSeq" id="WP_090262330.1">
    <property type="nucleotide sequence ID" value="NZ_FNDS01000003.1"/>
</dbReference>
<name>A0A1G8FPC2_9PSED</name>
<protein>
    <submittedName>
        <fullName evidence="1">Transmembrane transcriptional regulator (Anti-sigma factor RsiW)</fullName>
    </submittedName>
</protein>
<evidence type="ECO:0000313" key="1">
    <source>
        <dbReference type="EMBL" id="SDH83776.1"/>
    </source>
</evidence>
<accession>A0A1G8FPC2</accession>
<reference evidence="2" key="1">
    <citation type="submission" date="2016-10" db="EMBL/GenBank/DDBJ databases">
        <authorList>
            <person name="Varghese N."/>
            <person name="Submissions S."/>
        </authorList>
    </citation>
    <scope>NUCLEOTIDE SEQUENCE [LARGE SCALE GENOMIC DNA]</scope>
    <source>
        <strain evidence="2">CCM 7469</strain>
    </source>
</reference>
<keyword evidence="1" id="KW-0472">Membrane</keyword>
<proteinExistence type="predicted"/>
<evidence type="ECO:0000313" key="2">
    <source>
        <dbReference type="Proteomes" id="UP000199636"/>
    </source>
</evidence>